<keyword evidence="6" id="KW-0813">Transport</keyword>
<dbReference type="EMBL" id="OZ022405">
    <property type="protein sequence ID" value="CAK9436397.1"/>
    <property type="molecule type" value="Genomic_DNA"/>
</dbReference>
<feature type="transmembrane region" description="Helical" evidence="8">
    <location>
        <begin position="260"/>
        <end position="278"/>
    </location>
</feature>
<dbReference type="InterPro" id="IPR000109">
    <property type="entry name" value="POT_fam"/>
</dbReference>
<dbReference type="InterPro" id="IPR018456">
    <property type="entry name" value="PTR2_symporter_CS"/>
</dbReference>
<organism evidence="9 10">
    <name type="scientific">Lodderomyces beijingensis</name>
    <dbReference type="NCBI Taxonomy" id="1775926"/>
    <lineage>
        <taxon>Eukaryota</taxon>
        <taxon>Fungi</taxon>
        <taxon>Dikarya</taxon>
        <taxon>Ascomycota</taxon>
        <taxon>Saccharomycotina</taxon>
        <taxon>Pichiomycetes</taxon>
        <taxon>Debaryomycetaceae</taxon>
        <taxon>Candida/Lodderomyces clade</taxon>
        <taxon>Lodderomyces</taxon>
    </lineage>
</organism>
<dbReference type="PROSITE" id="PS01023">
    <property type="entry name" value="PTR2_2"/>
    <property type="match status" value="1"/>
</dbReference>
<evidence type="ECO:0000256" key="2">
    <source>
        <dbReference type="ARBA" id="ARBA00005982"/>
    </source>
</evidence>
<feature type="transmembrane region" description="Helical" evidence="8">
    <location>
        <begin position="142"/>
        <end position="162"/>
    </location>
</feature>
<evidence type="ECO:0000256" key="4">
    <source>
        <dbReference type="ARBA" id="ARBA00022989"/>
    </source>
</evidence>
<dbReference type="Pfam" id="PF00854">
    <property type="entry name" value="PTR2"/>
    <property type="match status" value="1"/>
</dbReference>
<feature type="transmembrane region" description="Helical" evidence="8">
    <location>
        <begin position="564"/>
        <end position="585"/>
    </location>
</feature>
<protein>
    <recommendedName>
        <fullName evidence="11">Peptide transporter PTR2</fullName>
    </recommendedName>
</protein>
<feature type="compositionally biased region" description="Polar residues" evidence="7">
    <location>
        <begin position="1"/>
        <end position="10"/>
    </location>
</feature>
<feature type="transmembrane region" description="Helical" evidence="8">
    <location>
        <begin position="455"/>
        <end position="476"/>
    </location>
</feature>
<comment type="subcellular location">
    <subcellularLocation>
        <location evidence="1 6">Membrane</location>
        <topology evidence="1 6">Multi-pass membrane protein</topology>
    </subcellularLocation>
</comment>
<keyword evidence="4 8" id="KW-1133">Transmembrane helix</keyword>
<sequence>MAKSNASSSIEPVDEKAQHLTVLTNQQSVVEDDEYDYDDPRNYSTNFVDEHNPRGLRVPTKSEEKNLRRILGHFQYSIMIICFVEFAERASYYSVTGIISNFVQRPTPPQSPHGWGGVNSSLPGHEDMSPGALNQGLQTASALTNLITFLAYVVPLFGGYFADTKWGRWKVIQWGVVFGGISHVLFIVSAAPSLIENGKAGLAICILAIFTLALGTGCIKSNLLPLMLDQYPESGNRVKVLPSGEKVIVDREKTMERVTLVFYWSINIGAFFQLATSYCERRVGFWLAFFVPLILYLLMPIAFWIVKPKLTFEEPTGSNMKEILRILKISFSGNFIARIGNGTFWEYAKPSKMRERGIGFYNAKKQKPITWTDQQVLDVKQTLDSCKIFVYFIVFNLADSGLGSVETSLIGAMKLDGVPNDLFNNFNPLTIIVLIPILDYLVYPILRKYRIPFRPIWKIALGFIICAMSQVAGAVLQHQVYQKSPCGNQSTNCKEPADITAWKASSLYILAAAGECFAMTTIYELAYTRAPSSMKGTVMALFLFTSAISAALSLAITPALKDPYLTWVFAAIGIATVVVAVILFFQFFNLHKVMAIEEEERIKLDRIAEDEKRAHAHALAPVASAEADHPLEAIASVKSQLR</sequence>
<comment type="similarity">
    <text evidence="2 6">Belongs to the major facilitator superfamily. Proton-dependent oligopeptide transporter (POT/PTR) (TC 2.A.17) family.</text>
</comment>
<keyword evidence="3 6" id="KW-0812">Transmembrane</keyword>
<keyword evidence="10" id="KW-1185">Reference proteome</keyword>
<keyword evidence="5 8" id="KW-0472">Membrane</keyword>
<feature type="transmembrane region" description="Helical" evidence="8">
    <location>
        <begin position="201"/>
        <end position="219"/>
    </location>
</feature>
<feature type="transmembrane region" description="Helical" evidence="8">
    <location>
        <begin position="284"/>
        <end position="306"/>
    </location>
</feature>
<dbReference type="RefSeq" id="XP_066827893.1">
    <property type="nucleotide sequence ID" value="XM_066976932.1"/>
</dbReference>
<dbReference type="SUPFAM" id="SSF103473">
    <property type="entry name" value="MFS general substrate transporter"/>
    <property type="match status" value="1"/>
</dbReference>
<proteinExistence type="inferred from homology"/>
<name>A0ABP0ZEZ1_9ASCO</name>
<dbReference type="InterPro" id="IPR036259">
    <property type="entry name" value="MFS_trans_sf"/>
</dbReference>
<gene>
    <name evidence="9" type="ORF">LODBEIA_P09550</name>
</gene>
<evidence type="ECO:0000313" key="9">
    <source>
        <dbReference type="EMBL" id="CAK9436397.1"/>
    </source>
</evidence>
<evidence type="ECO:0008006" key="11">
    <source>
        <dbReference type="Google" id="ProtNLM"/>
    </source>
</evidence>
<dbReference type="GeneID" id="92206151"/>
<feature type="transmembrane region" description="Helical" evidence="8">
    <location>
        <begin position="388"/>
        <end position="405"/>
    </location>
</feature>
<feature type="transmembrane region" description="Helical" evidence="8">
    <location>
        <begin position="507"/>
        <end position="526"/>
    </location>
</feature>
<evidence type="ECO:0000313" key="10">
    <source>
        <dbReference type="Proteomes" id="UP001497383"/>
    </source>
</evidence>
<feature type="transmembrane region" description="Helical" evidence="8">
    <location>
        <begin position="70"/>
        <end position="87"/>
    </location>
</feature>
<dbReference type="Proteomes" id="UP001497383">
    <property type="component" value="Chromosome 1"/>
</dbReference>
<evidence type="ECO:0000256" key="7">
    <source>
        <dbReference type="SAM" id="MobiDB-lite"/>
    </source>
</evidence>
<evidence type="ECO:0000256" key="5">
    <source>
        <dbReference type="ARBA" id="ARBA00023136"/>
    </source>
</evidence>
<feature type="transmembrane region" description="Helical" evidence="8">
    <location>
        <begin position="174"/>
        <end position="195"/>
    </location>
</feature>
<feature type="transmembrane region" description="Helical" evidence="8">
    <location>
        <begin position="425"/>
        <end position="443"/>
    </location>
</feature>
<feature type="transmembrane region" description="Helical" evidence="8">
    <location>
        <begin position="538"/>
        <end position="558"/>
    </location>
</feature>
<evidence type="ECO:0000256" key="1">
    <source>
        <dbReference type="ARBA" id="ARBA00004141"/>
    </source>
</evidence>
<dbReference type="PANTHER" id="PTHR11654">
    <property type="entry name" value="OLIGOPEPTIDE TRANSPORTER-RELATED"/>
    <property type="match status" value="1"/>
</dbReference>
<dbReference type="Gene3D" id="1.20.1250.20">
    <property type="entry name" value="MFS general substrate transporter like domains"/>
    <property type="match status" value="1"/>
</dbReference>
<evidence type="ECO:0000256" key="6">
    <source>
        <dbReference type="RuleBase" id="RU003755"/>
    </source>
</evidence>
<reference evidence="9 10" key="1">
    <citation type="submission" date="2024-03" db="EMBL/GenBank/DDBJ databases">
        <authorList>
            <person name="Brejova B."/>
        </authorList>
    </citation>
    <scope>NUCLEOTIDE SEQUENCE [LARGE SCALE GENOMIC DNA]</scope>
    <source>
        <strain evidence="9 10">CBS 14171</strain>
    </source>
</reference>
<accession>A0ABP0ZEZ1</accession>
<feature type="region of interest" description="Disordered" evidence="7">
    <location>
        <begin position="1"/>
        <end position="25"/>
    </location>
</feature>
<evidence type="ECO:0000256" key="3">
    <source>
        <dbReference type="ARBA" id="ARBA00022692"/>
    </source>
</evidence>
<evidence type="ECO:0000256" key="8">
    <source>
        <dbReference type="SAM" id="Phobius"/>
    </source>
</evidence>